<dbReference type="InterPro" id="IPR026823">
    <property type="entry name" value="cEGF"/>
</dbReference>
<feature type="disulfide bond" evidence="15">
    <location>
        <begin position="1103"/>
        <end position="1118"/>
    </location>
</feature>
<keyword evidence="3 14" id="KW-0245">EGF-like domain</keyword>
<feature type="repeat" description="LDL-receptor class B" evidence="16">
    <location>
        <begin position="4051"/>
        <end position="4094"/>
    </location>
</feature>
<feature type="repeat" description="LDL-receptor class B" evidence="16">
    <location>
        <begin position="445"/>
        <end position="488"/>
    </location>
</feature>
<dbReference type="InterPro" id="IPR002172">
    <property type="entry name" value="LDrepeatLR_classA_rpt"/>
</dbReference>
<feature type="repeat" description="LDL-receptor class B" evidence="16">
    <location>
        <begin position="1422"/>
        <end position="1464"/>
    </location>
</feature>
<dbReference type="Pfam" id="PF00057">
    <property type="entry name" value="Ldl_recept_a"/>
    <property type="match status" value="30"/>
</dbReference>
<reference evidence="20" key="2">
    <citation type="journal article" date="2015" name="J. Proteomics">
        <title>Sexual differences in the sialomes of the zebra tick, Rhipicephalus pulchellus.</title>
        <authorList>
            <person name="Tan A.W."/>
            <person name="Francischetti I.M."/>
            <person name="Slovak M."/>
            <person name="Kini R.M."/>
            <person name="Ribeiro J.M."/>
        </authorList>
    </citation>
    <scope>NUCLEOTIDE SEQUENCE</scope>
    <source>
        <tissue evidence="20">Salivary gland</tissue>
    </source>
</reference>
<evidence type="ECO:0000256" key="8">
    <source>
        <dbReference type="ARBA" id="ARBA00022837"/>
    </source>
</evidence>
<evidence type="ECO:0000256" key="9">
    <source>
        <dbReference type="ARBA" id="ARBA00022989"/>
    </source>
</evidence>
<dbReference type="PROSITE" id="PS50068">
    <property type="entry name" value="LDLRA_2"/>
    <property type="match status" value="32"/>
</dbReference>
<dbReference type="InterPro" id="IPR009030">
    <property type="entry name" value="Growth_fac_rcpt_cys_sf"/>
</dbReference>
<feature type="repeat" description="LDL-receptor class B" evidence="16">
    <location>
        <begin position="1465"/>
        <end position="1514"/>
    </location>
</feature>
<dbReference type="GO" id="GO:0006897">
    <property type="term" value="P:endocytosis"/>
    <property type="evidence" value="ECO:0007669"/>
    <property type="project" value="UniProtKB-KW"/>
</dbReference>
<feature type="disulfide bond" evidence="15">
    <location>
        <begin position="3460"/>
        <end position="3472"/>
    </location>
</feature>
<feature type="repeat" description="LDL-receptor class B" evidence="16">
    <location>
        <begin position="2468"/>
        <end position="2510"/>
    </location>
</feature>
<keyword evidence="11 14" id="KW-1015">Disulfide bond</keyword>
<evidence type="ECO:0000256" key="15">
    <source>
        <dbReference type="PROSITE-ProRule" id="PRU00124"/>
    </source>
</evidence>
<feature type="disulfide bond" evidence="15">
    <location>
        <begin position="3645"/>
        <end position="3660"/>
    </location>
</feature>
<feature type="disulfide bond" evidence="15">
    <location>
        <begin position="3672"/>
        <end position="3690"/>
    </location>
</feature>
<evidence type="ECO:0000256" key="13">
    <source>
        <dbReference type="ARBA" id="ARBA00023180"/>
    </source>
</evidence>
<dbReference type="SMART" id="SM00179">
    <property type="entry name" value="EGF_CA"/>
    <property type="match status" value="6"/>
</dbReference>
<feature type="disulfide bond" evidence="15">
    <location>
        <begin position="3791"/>
        <end position="3809"/>
    </location>
</feature>
<evidence type="ECO:0000256" key="12">
    <source>
        <dbReference type="ARBA" id="ARBA00023170"/>
    </source>
</evidence>
<evidence type="ECO:0000259" key="19">
    <source>
        <dbReference type="PROSITE" id="PS50026"/>
    </source>
</evidence>
<reference evidence="20" key="1">
    <citation type="submission" date="2012-11" db="EMBL/GenBank/DDBJ databases">
        <authorList>
            <person name="Lucero-Rivera Y.E."/>
            <person name="Tovar-Ramirez D."/>
        </authorList>
    </citation>
    <scope>NUCLEOTIDE SEQUENCE</scope>
    <source>
        <tissue evidence="20">Salivary gland</tissue>
    </source>
</reference>
<feature type="disulfide bond" evidence="15">
    <location>
        <begin position="3784"/>
        <end position="3796"/>
    </location>
</feature>
<evidence type="ECO:0000256" key="14">
    <source>
        <dbReference type="PROSITE-ProRule" id="PRU00076"/>
    </source>
</evidence>
<feature type="repeat" description="LDL-receptor class B" evidence="16">
    <location>
        <begin position="3193"/>
        <end position="3235"/>
    </location>
</feature>
<evidence type="ECO:0000256" key="3">
    <source>
        <dbReference type="ARBA" id="ARBA00022536"/>
    </source>
</evidence>
<feature type="disulfide bond" evidence="15">
    <location>
        <begin position="3743"/>
        <end position="3755"/>
    </location>
</feature>
<dbReference type="InterPro" id="IPR000742">
    <property type="entry name" value="EGF"/>
</dbReference>
<feature type="disulfide bond" evidence="15">
    <location>
        <begin position="2779"/>
        <end position="2797"/>
    </location>
</feature>
<feature type="disulfide bond" evidence="15">
    <location>
        <begin position="2823"/>
        <end position="2841"/>
    </location>
</feature>
<feature type="disulfide bond" evidence="15">
    <location>
        <begin position="2680"/>
        <end position="2692"/>
    </location>
</feature>
<feature type="repeat" description="LDL-receptor class B" evidence="16">
    <location>
        <begin position="1515"/>
        <end position="1559"/>
    </location>
</feature>
<feature type="disulfide bond" evidence="15">
    <location>
        <begin position="3830"/>
        <end position="3848"/>
    </location>
</feature>
<feature type="disulfide bond" evidence="15">
    <location>
        <begin position="3633"/>
        <end position="3651"/>
    </location>
</feature>
<feature type="disulfide bond" evidence="14">
    <location>
        <begin position="4509"/>
        <end position="4519"/>
    </location>
</feature>
<feature type="disulfide bond" evidence="15">
    <location>
        <begin position="3584"/>
        <end position="3596"/>
    </location>
</feature>
<feature type="domain" description="EGF-like" evidence="19">
    <location>
        <begin position="4359"/>
        <end position="4390"/>
    </location>
</feature>
<dbReference type="InterPro" id="IPR051221">
    <property type="entry name" value="LDLR-related"/>
</dbReference>
<evidence type="ECO:0000256" key="17">
    <source>
        <dbReference type="SAM" id="MobiDB-lite"/>
    </source>
</evidence>
<feature type="disulfide bond" evidence="15">
    <location>
        <begin position="3551"/>
        <end position="3569"/>
    </location>
</feature>
<dbReference type="InterPro" id="IPR000033">
    <property type="entry name" value="LDLR_classB_rpt"/>
</dbReference>
<evidence type="ECO:0000256" key="7">
    <source>
        <dbReference type="ARBA" id="ARBA00022737"/>
    </source>
</evidence>
<feature type="disulfide bond" evidence="15">
    <location>
        <begin position="3750"/>
        <end position="3768"/>
    </location>
</feature>
<feature type="disulfide bond" evidence="14">
    <location>
        <begin position="4455"/>
        <end position="4464"/>
    </location>
</feature>
<feature type="repeat" description="LDL-receptor class B" evidence="16">
    <location>
        <begin position="2139"/>
        <end position="2181"/>
    </location>
</feature>
<dbReference type="SMART" id="SM00181">
    <property type="entry name" value="EGF"/>
    <property type="match status" value="30"/>
</dbReference>
<feature type="disulfide bond" evidence="15">
    <location>
        <begin position="1046"/>
        <end position="1058"/>
    </location>
</feature>
<feature type="region of interest" description="Disordered" evidence="17">
    <location>
        <begin position="2162"/>
        <end position="2183"/>
    </location>
</feature>
<dbReference type="SUPFAM" id="SSF57424">
    <property type="entry name" value="LDL receptor-like module"/>
    <property type="match status" value="31"/>
</dbReference>
<comment type="caution">
    <text evidence="14">Lacks conserved residue(s) required for the propagation of feature annotation.</text>
</comment>
<feature type="disulfide bond" evidence="15">
    <location>
        <begin position="2946"/>
        <end position="2964"/>
    </location>
</feature>
<keyword evidence="9 18" id="KW-1133">Transmembrane helix</keyword>
<feature type="repeat" description="LDL-receptor class B" evidence="16">
    <location>
        <begin position="4008"/>
        <end position="4050"/>
    </location>
</feature>
<evidence type="ECO:0000256" key="2">
    <source>
        <dbReference type="ARBA" id="ARBA00022475"/>
    </source>
</evidence>
<dbReference type="Gene3D" id="4.10.400.10">
    <property type="entry name" value="Low-density Lipoprotein Receptor"/>
    <property type="match status" value="31"/>
</dbReference>
<dbReference type="EMBL" id="GACK01001177">
    <property type="protein sequence ID" value="JAA63857.1"/>
    <property type="molecule type" value="mRNA"/>
</dbReference>
<feature type="repeat" description="LDL-receptor class B" evidence="16">
    <location>
        <begin position="3147"/>
        <end position="3192"/>
    </location>
</feature>
<dbReference type="InterPro" id="IPR000152">
    <property type="entry name" value="EGF-type_Asp/Asn_hydroxyl_site"/>
</dbReference>
<feature type="disulfide bond" evidence="15">
    <location>
        <begin position="1189"/>
        <end position="1204"/>
    </location>
</feature>
<evidence type="ECO:0000256" key="1">
    <source>
        <dbReference type="ARBA" id="ARBA00004251"/>
    </source>
</evidence>
<feature type="disulfide bond" evidence="15">
    <location>
        <begin position="2906"/>
        <end position="2924"/>
    </location>
</feature>
<keyword evidence="20" id="KW-0449">Lipoprotein</keyword>
<feature type="disulfide bond" evidence="14">
    <location>
        <begin position="4396"/>
        <end position="4406"/>
    </location>
</feature>
<feature type="disulfide bond" evidence="15">
    <location>
        <begin position="3823"/>
        <end position="3835"/>
    </location>
</feature>
<dbReference type="Pfam" id="PF00058">
    <property type="entry name" value="Ldl_recept_b"/>
    <property type="match status" value="13"/>
</dbReference>
<dbReference type="PANTHER" id="PTHR22722">
    <property type="entry name" value="LOW-DENSITY LIPOPROTEIN RECEPTOR-RELATED PROTEIN 2-RELATED"/>
    <property type="match status" value="1"/>
</dbReference>
<keyword evidence="13" id="KW-0325">Glycoprotein</keyword>
<dbReference type="Pfam" id="PF14670">
    <property type="entry name" value="FXa_inhibition"/>
    <property type="match status" value="2"/>
</dbReference>
<feature type="disulfide bond" evidence="14">
    <location>
        <begin position="4533"/>
        <end position="4542"/>
    </location>
</feature>
<keyword evidence="12 20" id="KW-0675">Receptor</keyword>
<feature type="non-terminal residue" evidence="20">
    <location>
        <position position="1"/>
    </location>
</feature>
<dbReference type="FunFam" id="2.120.10.30:FF:000012">
    <property type="entry name" value="Low density lipoprotein receptor-related protein 1"/>
    <property type="match status" value="1"/>
</dbReference>
<feature type="disulfide bond" evidence="15">
    <location>
        <begin position="1053"/>
        <end position="1071"/>
    </location>
</feature>
<evidence type="ECO:0000256" key="18">
    <source>
        <dbReference type="SAM" id="Phobius"/>
    </source>
</evidence>
<dbReference type="GO" id="GO:0005509">
    <property type="term" value="F:calcium ion binding"/>
    <property type="evidence" value="ECO:0007669"/>
    <property type="project" value="InterPro"/>
</dbReference>
<keyword evidence="8" id="KW-0106">Calcium</keyword>
<feature type="disulfide bond" evidence="15">
    <location>
        <begin position="3467"/>
        <end position="3485"/>
    </location>
</feature>
<keyword evidence="10 18" id="KW-0472">Membrane</keyword>
<dbReference type="InterPro" id="IPR023415">
    <property type="entry name" value="LDLR_class-A_CS"/>
</dbReference>
<feature type="domain" description="EGF-like" evidence="19">
    <location>
        <begin position="4468"/>
        <end position="4504"/>
    </location>
</feature>
<dbReference type="InterPro" id="IPR036055">
    <property type="entry name" value="LDL_receptor-like_sf"/>
</dbReference>
<feature type="disulfide bond" evidence="15">
    <location>
        <begin position="3626"/>
        <end position="3638"/>
    </location>
</feature>
<evidence type="ECO:0000256" key="6">
    <source>
        <dbReference type="ARBA" id="ARBA00022729"/>
    </source>
</evidence>
<feature type="disulfide bond" evidence="14">
    <location>
        <begin position="4494"/>
        <end position="4503"/>
    </location>
</feature>
<feature type="domain" description="EGF-like" evidence="19">
    <location>
        <begin position="3061"/>
        <end position="3100"/>
    </location>
</feature>
<feature type="disulfide bond" evidence="15">
    <location>
        <begin position="2748"/>
        <end position="2763"/>
    </location>
</feature>
<feature type="domain" description="EGF-like" evidence="19">
    <location>
        <begin position="4392"/>
        <end position="4426"/>
    </location>
</feature>
<feature type="disulfide bond" evidence="14">
    <location>
        <begin position="4249"/>
        <end position="4259"/>
    </location>
</feature>
<dbReference type="InterPro" id="IPR018097">
    <property type="entry name" value="EGF_Ca-bd_CS"/>
</dbReference>
<feature type="disulfide bond" evidence="14">
    <location>
        <begin position="4380"/>
        <end position="4389"/>
    </location>
</feature>
<accession>L7MJ57</accession>
<dbReference type="FunFam" id="4.10.400.10:FF:000034">
    <property type="entry name" value="Low-density lipoprotein receptor-related protein 2"/>
    <property type="match status" value="1"/>
</dbReference>
<feature type="disulfide bond" evidence="14">
    <location>
        <begin position="3065"/>
        <end position="3075"/>
    </location>
</feature>
<feature type="disulfide bond" evidence="15">
    <location>
        <begin position="3544"/>
        <end position="3556"/>
    </location>
</feature>
<feature type="domain" description="EGF-like" evidence="19">
    <location>
        <begin position="3020"/>
        <end position="3060"/>
    </location>
</feature>
<dbReference type="SMART" id="SM00192">
    <property type="entry name" value="LDLa"/>
    <property type="match status" value="32"/>
</dbReference>
<feature type="disulfide bond" evidence="15">
    <location>
        <begin position="2663"/>
        <end position="2678"/>
    </location>
</feature>
<feature type="repeat" description="LDL-receptor class B" evidence="16">
    <location>
        <begin position="778"/>
        <end position="821"/>
    </location>
</feature>
<keyword evidence="4" id="KW-0254">Endocytosis</keyword>
<feature type="region of interest" description="Disordered" evidence="17">
    <location>
        <begin position="4677"/>
        <end position="4696"/>
    </location>
</feature>
<dbReference type="CDD" id="cd00112">
    <property type="entry name" value="LDLa"/>
    <property type="match status" value="30"/>
</dbReference>
<dbReference type="FunFam" id="2.120.10.30:FF:000132">
    <property type="entry name" value="Uncharacterized protein"/>
    <property type="match status" value="2"/>
</dbReference>
<evidence type="ECO:0000256" key="16">
    <source>
        <dbReference type="PROSITE-ProRule" id="PRU00461"/>
    </source>
</evidence>
<feature type="disulfide bond" evidence="15">
    <location>
        <begin position="2899"/>
        <end position="2911"/>
    </location>
</feature>
<feature type="repeat" description="LDL-receptor class B" evidence="16">
    <location>
        <begin position="2423"/>
        <end position="2467"/>
    </location>
</feature>
<dbReference type="PROSITE" id="PS01186">
    <property type="entry name" value="EGF_2"/>
    <property type="match status" value="6"/>
</dbReference>
<feature type="disulfide bond" evidence="15">
    <location>
        <begin position="1065"/>
        <end position="1080"/>
    </location>
</feature>
<feature type="domain" description="EGF-like" evidence="19">
    <location>
        <begin position="4282"/>
        <end position="4317"/>
    </location>
</feature>
<evidence type="ECO:0000256" key="10">
    <source>
        <dbReference type="ARBA" id="ARBA00023136"/>
    </source>
</evidence>
<dbReference type="Gene3D" id="2.120.10.30">
    <property type="entry name" value="TolB, C-terminal domain"/>
    <property type="match status" value="8"/>
</dbReference>
<dbReference type="Pfam" id="PF12662">
    <property type="entry name" value="cEGF"/>
    <property type="match status" value="1"/>
</dbReference>
<keyword evidence="6" id="KW-0732">Signal</keyword>
<feature type="domain" description="EGF-like" evidence="19">
    <location>
        <begin position="4245"/>
        <end position="4281"/>
    </location>
</feature>
<dbReference type="PROSITE" id="PS00022">
    <property type="entry name" value="EGF_1"/>
    <property type="match status" value="7"/>
</dbReference>
<feature type="repeat" description="LDL-receptor class B" evidence="16">
    <location>
        <begin position="2052"/>
        <end position="2094"/>
    </location>
</feature>
<evidence type="ECO:0000313" key="20">
    <source>
        <dbReference type="EMBL" id="JAA63857.1"/>
    </source>
</evidence>
<feature type="repeat" description="LDL-receptor class B" evidence="16">
    <location>
        <begin position="680"/>
        <end position="723"/>
    </location>
</feature>
<feature type="disulfide bond" evidence="15">
    <location>
        <begin position="3591"/>
        <end position="3609"/>
    </location>
</feature>
<dbReference type="SUPFAM" id="SSF63825">
    <property type="entry name" value="YWTD domain"/>
    <property type="match status" value="8"/>
</dbReference>
<feature type="disulfide bond" evidence="15">
    <location>
        <begin position="2610"/>
        <end position="2628"/>
    </location>
</feature>
<dbReference type="SUPFAM" id="SSF57196">
    <property type="entry name" value="EGF/Laminin"/>
    <property type="match status" value="6"/>
</dbReference>
<dbReference type="GO" id="GO:0005041">
    <property type="term" value="F:low-density lipoprotein particle receptor activity"/>
    <property type="evidence" value="ECO:0007669"/>
    <property type="project" value="TreeGrafter"/>
</dbReference>
<feature type="disulfide bond" evidence="15">
    <location>
        <begin position="1091"/>
        <end position="1109"/>
    </location>
</feature>
<keyword evidence="7" id="KW-0677">Repeat</keyword>
<feature type="disulfide bond" evidence="15">
    <location>
        <begin position="968"/>
        <end position="986"/>
    </location>
</feature>
<feature type="disulfide bond" evidence="15">
    <location>
        <begin position="1130"/>
        <end position="1142"/>
    </location>
</feature>
<dbReference type="GO" id="GO:0043235">
    <property type="term" value="C:receptor complex"/>
    <property type="evidence" value="ECO:0007669"/>
    <property type="project" value="TreeGrafter"/>
</dbReference>
<dbReference type="GO" id="GO:0005886">
    <property type="term" value="C:plasma membrane"/>
    <property type="evidence" value="ECO:0007669"/>
    <property type="project" value="UniProtKB-SubCell"/>
</dbReference>
<organism evidence="20">
    <name type="scientific">Rhipicephalus pulchellus</name>
    <name type="common">Yellow backed tick</name>
    <name type="synonym">Dermacentor pulchellus</name>
    <dbReference type="NCBI Taxonomy" id="72859"/>
    <lineage>
        <taxon>Eukaryota</taxon>
        <taxon>Metazoa</taxon>
        <taxon>Ecdysozoa</taxon>
        <taxon>Arthropoda</taxon>
        <taxon>Chelicerata</taxon>
        <taxon>Arachnida</taxon>
        <taxon>Acari</taxon>
        <taxon>Parasitiformes</taxon>
        <taxon>Ixodida</taxon>
        <taxon>Ixodoidea</taxon>
        <taxon>Ixodidae</taxon>
        <taxon>Rhipicephalinae</taxon>
        <taxon>Rhipicephalus</taxon>
        <taxon>Rhipicephalus</taxon>
    </lineage>
</organism>
<feature type="disulfide bond" evidence="15">
    <location>
        <begin position="2603"/>
        <end position="2615"/>
    </location>
</feature>
<feature type="disulfide bond" evidence="15">
    <location>
        <begin position="2699"/>
        <end position="2714"/>
    </location>
</feature>
<feature type="domain" description="EGF-like" evidence="19">
    <location>
        <begin position="4505"/>
        <end position="4543"/>
    </location>
</feature>
<feature type="disulfide bond" evidence="15">
    <location>
        <begin position="3479"/>
        <end position="3494"/>
    </location>
</feature>
<feature type="disulfide bond" evidence="15">
    <location>
        <begin position="3842"/>
        <end position="3857"/>
    </location>
</feature>
<feature type="repeat" description="LDL-receptor class B" evidence="16">
    <location>
        <begin position="2010"/>
        <end position="2051"/>
    </location>
</feature>
<dbReference type="PROSITE" id="PS00010">
    <property type="entry name" value="ASX_HYDROXYL"/>
    <property type="match status" value="2"/>
</dbReference>
<feature type="repeat" description="LDL-receptor class B" evidence="16">
    <location>
        <begin position="724"/>
        <end position="777"/>
    </location>
</feature>
<dbReference type="SUPFAM" id="SSF57184">
    <property type="entry name" value="Growth factor receptor domain"/>
    <property type="match status" value="4"/>
</dbReference>
<dbReference type="SMART" id="SM00135">
    <property type="entry name" value="LY"/>
    <property type="match status" value="36"/>
</dbReference>
<name>L7MJ57_RHIPC</name>
<feature type="repeat" description="LDL-receptor class B" evidence="16">
    <location>
        <begin position="2095"/>
        <end position="2138"/>
    </location>
</feature>
<keyword evidence="5 18" id="KW-0812">Transmembrane</keyword>
<feature type="disulfide bond" evidence="14">
    <location>
        <begin position="4416"/>
        <end position="4425"/>
    </location>
</feature>
<evidence type="ECO:0000256" key="4">
    <source>
        <dbReference type="ARBA" id="ARBA00022583"/>
    </source>
</evidence>
<dbReference type="Pfam" id="PF00008">
    <property type="entry name" value="EGF"/>
    <property type="match status" value="2"/>
</dbReference>
<dbReference type="InterPro" id="IPR011042">
    <property type="entry name" value="6-blade_b-propeller_TolB-like"/>
</dbReference>
<dbReference type="PROSITE" id="PS50026">
    <property type="entry name" value="EGF_3"/>
    <property type="match status" value="10"/>
</dbReference>
<feature type="disulfide bond" evidence="15">
    <location>
        <begin position="1137"/>
        <end position="1155"/>
    </location>
</feature>
<feature type="repeat" description="LDL-receptor class B" evidence="16">
    <location>
        <begin position="1696"/>
        <end position="1738"/>
    </location>
</feature>
<dbReference type="PROSITE" id="PS01209">
    <property type="entry name" value="LDLRA_1"/>
    <property type="match status" value="15"/>
</dbReference>
<feature type="disulfide bond" evidence="15">
    <location>
        <begin position="1149"/>
        <end position="1164"/>
    </location>
</feature>
<feature type="repeat" description="LDL-receptor class B" evidence="16">
    <location>
        <begin position="637"/>
        <end position="679"/>
    </location>
</feature>
<feature type="disulfide bond" evidence="15">
    <location>
        <begin position="2992"/>
        <end position="3010"/>
    </location>
</feature>
<dbReference type="Gene3D" id="4.10.1220.10">
    <property type="entry name" value="EGF-type module"/>
    <property type="match status" value="1"/>
</dbReference>
<feature type="disulfide bond" evidence="15">
    <location>
        <begin position="961"/>
        <end position="973"/>
    </location>
</feature>
<dbReference type="FunFam" id="4.10.400.10:FF:000007">
    <property type="entry name" value="Low density lipoprotein receptor-related protein 1"/>
    <property type="match status" value="1"/>
</dbReference>
<feature type="disulfide bond" evidence="14">
    <location>
        <begin position="4285"/>
        <end position="4295"/>
    </location>
</feature>
<dbReference type="FunFam" id="2.120.10.30:FF:000009">
    <property type="entry name" value="Putative low-density lipoprotein receptor-related protein 1B"/>
    <property type="match status" value="1"/>
</dbReference>
<feature type="repeat" description="LDL-receptor class B" evidence="16">
    <location>
        <begin position="3236"/>
        <end position="3282"/>
    </location>
</feature>
<dbReference type="FunFam" id="2.10.25.10:FF:000009">
    <property type="entry name" value="Low-density lipoprotein receptor isoform 1"/>
    <property type="match status" value="2"/>
</dbReference>
<feature type="domain" description="EGF-like" evidence="19">
    <location>
        <begin position="4192"/>
        <end position="4229"/>
    </location>
</feature>
<dbReference type="CDD" id="cd00054">
    <property type="entry name" value="EGF_CA"/>
    <property type="match status" value="1"/>
</dbReference>
<dbReference type="PRINTS" id="PR00261">
    <property type="entry name" value="LDLRECEPTOR"/>
</dbReference>
<feature type="disulfide bond" evidence="15">
    <location>
        <begin position="2772"/>
        <end position="2784"/>
    </location>
</feature>
<dbReference type="PANTHER" id="PTHR22722:SF5">
    <property type="entry name" value="LOW-DENSITY LIPOPROTEIN RECEPTOR-RELATED PROTEIN 1B"/>
    <property type="match status" value="1"/>
</dbReference>
<feature type="repeat" description="LDL-receptor class B" evidence="16">
    <location>
        <begin position="1376"/>
        <end position="1421"/>
    </location>
</feature>
<feature type="disulfide bond" evidence="15">
    <location>
        <begin position="2687"/>
        <end position="2705"/>
    </location>
</feature>
<feature type="disulfide bond" evidence="14">
    <location>
        <begin position="4307"/>
        <end position="4316"/>
    </location>
</feature>
<dbReference type="FunFam" id="2.120.10.30:FF:000241">
    <property type="entry name" value="Low-density lipoprotein receptor-related protein 6"/>
    <property type="match status" value="2"/>
</dbReference>
<feature type="disulfide bond" evidence="15">
    <location>
        <begin position="3665"/>
        <end position="3677"/>
    </location>
</feature>
<dbReference type="FunFam" id="4.10.400.10:FF:000005">
    <property type="entry name" value="low-density lipoprotein receptor-related protein 1B"/>
    <property type="match status" value="1"/>
</dbReference>
<feature type="disulfide bond" evidence="15">
    <location>
        <begin position="2816"/>
        <end position="2828"/>
    </location>
</feature>
<feature type="transmembrane region" description="Helical" evidence="18">
    <location>
        <begin position="4565"/>
        <end position="4590"/>
    </location>
</feature>
<protein>
    <submittedName>
        <fullName evidence="20">Putative prolow-density lipoprotein receptor-related protein 1</fullName>
    </submittedName>
</protein>
<proteinExistence type="evidence at transcript level"/>
<feature type="disulfide bond" evidence="15">
    <location>
        <begin position="3684"/>
        <end position="3699"/>
    </location>
</feature>
<feature type="disulfide bond" evidence="15">
    <location>
        <begin position="2939"/>
        <end position="2951"/>
    </location>
</feature>
<evidence type="ECO:0000256" key="11">
    <source>
        <dbReference type="ARBA" id="ARBA00023157"/>
    </source>
</evidence>
<dbReference type="PROSITE" id="PS51120">
    <property type="entry name" value="LDLRB"/>
    <property type="match status" value="21"/>
</dbReference>
<feature type="disulfide bond" evidence="15">
    <location>
        <begin position="2985"/>
        <end position="2997"/>
    </location>
</feature>
<dbReference type="Gene3D" id="2.10.25.10">
    <property type="entry name" value="Laminin"/>
    <property type="match status" value="11"/>
</dbReference>
<evidence type="ECO:0000256" key="5">
    <source>
        <dbReference type="ARBA" id="ARBA00022692"/>
    </source>
</evidence>
<dbReference type="FunFam" id="4.10.400.10:FF:000011">
    <property type="entry name" value="Low-density lipoprotein receptor-related protein 1"/>
    <property type="match status" value="1"/>
</dbReference>
<feature type="disulfide bond" evidence="15">
    <location>
        <begin position="3723"/>
        <end position="3738"/>
    </location>
</feature>
<feature type="disulfide bond" evidence="14">
    <location>
        <begin position="4271"/>
        <end position="4280"/>
    </location>
</feature>
<feature type="disulfide bond" evidence="15">
    <location>
        <begin position="2651"/>
        <end position="2669"/>
    </location>
</feature>
<dbReference type="PROSITE" id="PS01187">
    <property type="entry name" value="EGF_CA"/>
    <property type="match status" value="1"/>
</dbReference>
<keyword evidence="2" id="KW-1003">Cell membrane</keyword>
<sequence>SVRENFLVMPQPMPMAAAATAFASAVVLFAVFTVSLTADTTTETTRVKCPDNQFACADGQGCIPKQWKCDFSPDCADGSDEPEDCVPSTCASGQFQCALSRRCIPKGFVCDRESDCGFTEDLVPDTSDEDARRCHLGNSCPQNYFRCHDGITCRRIAVLCDGHHDCPDFSDEGPFCSETAQCANASCDHGCKPGPQGPVCFCKKGMEPHREMPSLCVDADPCSVPGTCDQNCTSGPKGSHNCSCVEGYKAVGSQCFGINVPEDEEATLLFANSINIQHIRLDGSPVAGNSSIAPVKESLAMDFNHVNRTVCWINHEGNETALQCALVSQLDVRWNLKLKDSFSLTTVNQMALDWVSGNWYFLDDVRETIFLCNASLSVCVTVIDVGLSKPRGIALDPYKGFMFVTEWGSAAPVLERAHLDGTERTKLVEQKIVYPFGIAVDLPREEVYWVDTYLDMVERISYDGSRRTTVFRGAPMRNLYGITVFENYLYVTSWHSNSVVVVHKYNQSDIRTVKANLTRPFSIHVYHRQRKPYREHPCSQNNGNCEHLCIPSTIKGTLTAQCICRPGFRLADQGRCVAVAPAQFLLYARGRPGAVKGISTSDDFPESKVFPLLRREVMAPIRSLSRPTALDYDAKTRTVYYSDAQQFVIERQGLDGSKREVFTSKGLNNCEGLAVDWAGRNLYWTDEGHLGIWVARLDNATLRRQLVALNMSHPRAIVVDPKRGYMYWSDWSTEPYPPGDGRDGGKIERTYMDGSHREVFVSQDLHWPNGLSIDYANRQLYWCDVYFHRIERIGLDGKGREVLVEGEHLDHPYGLAHFGNFIYWTEFQKGHILRFDTVSKNITKLKTENPPLFELRFFDEASQSTGSGCSSDNGGCSQLCLSIPEGHSCACGDGYYLATDGITCHRSANYTEPSRCREGEFECKTNQRCIDKRYLCDGDNDCGDNSDEDSSPSGICEKVTCQEDQFRCDANRCISLHWVCDGERDCVDGSDEEPTSKCRNTTCSAAQYTCKVTGKCIPHSWTCDSDKDCGEGDTSDEHEACVYPECDVTEFRCSNQRCIPLDYVCDVDDDCRDGSDEKDCAAVSCDRGHRCGTGHCIWDALVCNGVWDCQDGSDEANCTGSRNSTNVPPCHKDQFGCGNGECVPKSWHCDGKPDCLDASDEKGCGNVNCSSNEFLCENRQECIPVQFVCDSDHDCMDNSDEKNCTSVSHLKCPKPSHTCDNNTRCIEVTRLCDKVPDCKDGSDEGGLCDEGLCNPNDCEDFCRPTPYGKTCYCRDGLQLAINGRSCTDKKPCSQWGVCSQKCFQLKHSHKCTCEKGYELASDMFTCKSTDPATPYVIFSNRHELRSVDLNTMSLRALITGLKNTIALDFYHSDSGDMLYWTDVVDDKIYRGSIISGSLSSIEVVVETGLATAEGLAVDWIGENLYWVESNLDQIEVAKLNGSFRRTLVAGNMESPRAIVLDPRYGLMFWTDWDKEAPRIEQASMSGDGRRVVLRIDEVTQGGAWPNGLTLDFVALRIYWIDARSDSVHTSRYDGSDYHEILRGHETLSHPFAITLFGNYVYWTDWRTNSVIRCNKWNGSDVQIVQKAAIQPFDIQVFHPSRQPKGNGKNGCAANNGGCSHLCLLSFNNTYKCNCPHLMRLGDDGRTCHSMERVLLFSRPNEIRGVDLDMPYYHVIPPFSSPKVIHAVKLDFDSKRRMIYWSDTHLNEIKRASLLGSAVETIIDTVIENPYGFAVDWISRNMFFTSYGEAGKHIFACSLDGEYVSSIIDTNLDSPGSLAVHPTLGLIMWTDHGSPHERIQVAKMDGSARKTLTSRLDNPKLEGSTSLTVDFETNHLYWVNRDQGMVQRLLLTSPDPVAETLDVVLGGEQPHALAIYGSQLLLATDYAIHVANKSSPKNATVLRNNTDTVLALAVYDASQQTGENLCSNNNGNCSHLCLPTSQTTRVCKCTTGFLPDPSDETKCVGYAEFLLYSINYEIRGTSLVSSSTPSQRVLAPISRVSMATSIDFVDEYIYWVDSEGGSITRIHRDMTGRETVVSGLDAIEGLAIDWVAGNMYWIDPSYDVIEVSRLNGSGRYVLLSGNMDKPRAIVVHPYKGYIFWSDWGVPPKIERAALDGSNRIVLVNVSVQLVNDLAIDFEEDKLYWCDSRTDTIERVNLDGTGRETVFPPPFETEEEDAEDSHRPLQNPFSLAVHGTYVYWADSHREDGSIFRVKKHDPGLEEMLVNHLTDSIKDLQVFHTRPKQKTNNPCSVGNGGCQELCLYKGDDGHTCACSHGRVAPDGRTCQDYEGFVMFSRVRTIDSIHMMDETNLNAPFPSISSSEFMRNIIGLAFDYSERRIFYSDIQRGSINSVHFNGSGHTVLVQKQGSVEGLAYEPVNNELYWTSHRDASVGRVSLSDPTALPEKIVKLGTEDKPRGIVVSSCIKRVFWTNWNSHHPSIQKSYLNGYELESIITTDIRMPNGIAIDHQLQKLYWSDARLDKIERCDFNGGDRHVLLSEHPQHPFDLAVYGDFVFWTDWVAHAVLRANKHTGADVVVLRKNVVRPMGIIAVANDTNDCTLSPCSTLNGGCEDQCVVATNGTIYCQCFPGRSLMSDGRRCAVKIANCTSAEFQCGDGACIPFELACDGVQACPDGSDENVIDCAMLTCPEGFYRCHNGRCVSKNRVCDGLDACGDYSDELNCTCKGDQFKCARGPCIPSTYVCDFEPECPDASDEINCPKPDCTRHPMTLHPNLLLVNCERTTACIHLGWICDGQNDCWDFSDEENCQTTTPQVSCPAMSFRCLNGLCIPDSWRCDRDMDCEDGHNGSLSSDEKGCEYKCARDQFQCTDGECISLLNRCDGQPDCSDGSDEPPACRMRQCGDSEFKCNSTGQCIPNAWKCDGAGDCLDNSDEDPSLNCTLRQCKANEFKCLNQVCILDSFYCDGDHDCEDGSDEPNTCEKHRCRENQFACNNGRCISNHATCNGWDDCRDGSDEKPDLCHKQITKNASCPDGNFLCANKNCVNDSLLCNGENDCGDFSDEDQCNVNECELSTHACSQLCEDRPIGYKCSCHPGFEPKYDGRICEDVDECTTKYPCTHHCRNTYGSFACTCADGYFSIDAGRTCKANSSVRAHLLLSNRYYIRQIDLHKISSEILAQNLTNSVALDFDSVEDCIYWSEVTAVGSSIKRMCLKGRQQHEVLHSTTVQNPDGLAVDWIGRNLYWCDKGKDTIEVSHLDGKFRKVLIRTGLEEPRAIVVDPVDGYMYWTDWGEHPYIGKAEMDGSNVQVLVNESSESMGWPNALTLDLITRQLFWADAKHDYIATANLDGGNIRILARNGPTSPLHHVFAMTLFEDKLYWTDWESKAVLYCNKNNCTNITTLVRTAIRPMDIQVQHPLRQRPMPDNPCQDNGGCATLCLLKAGGKSTCACPENYVLQGDSVSCENNCTSSQFVCEKTYKCIPSLWRCDTQDDCGDGSDEPPSCPPFLCSPGQFQCADEQCIQPSQLCDGKPQCTGGDDEHDCDKYTCLPSQFKCPGNGTSQAYCISVASRCDGHIDCAMGGEDELNCPPKTCPANQFKCNNSRCIPDVWTCDGDNDCFDGSDEPPNCADRECPPNSFRCSSGRCIPLAWRCDGDYDCSDREDEGSSCDEEAMSCHPSYFRCNNGRCLPGHWQCDFDDDCGDGSDEKDCERRSCLDNEFQCANGRCIKASMHCNGEFNCEDRSDEANCNSTCRSNEFYCKVVGHCIHKEWRCDGDVDCADGSDEQGCNIAACRAGEFQCQNGACITSSFQCDNEDDCGDGSDEDHNHCLHFACPPGKFKCKNSLCVQGSGVCDGKDDCGDNSDEDTPQCHHCKPHEFRCKSQRCIASNLFCNGVDDCGDGTDEEDCDTGPCRFGTCSHTCNIKKNSTHSCSCAHGFVKDHRRNNSCVAQGKKAYLLVASENELRHVDPYKSSHQDGRGMLGNLDPSNRIHAVDLFYNDSQVLVFWASLHMGAIYRRRLPSLPQTENGRRKRQAASDAAVLLGNLTEPRGLAVDWVGQMLYWVDAGEHSISVASLDGRLRRTLISENLDQPSDIAVDPHSGYLFWTETGSKPRIGRANLDGSNPRTLVDARVIWPTGIAVDHAAGRIYWADRKASLVETANIDGKLRHIVYNRTSHDTAHAHEESPYRVDVFEDNLYISTFPSNAILRVSKFGGGKVTYLIRGLHRATDVVIVQEHKQSAPMNNPCSKNPCGSGALCVLRNSKEFSCLCPDGMVETRTVDRTTACTIVAPTPPSPDAKCELNCLSGGTCVLGNNHQPFCRCPVGYTGKRCERYVCSQYCKNKGLCNVITSQEMYCICPPQWTGKRCETPLNICELCMRDGSCTNGFADVRCKHCILRCTQEDPCRSQGEEDHCVHGVCRVNETGVRQCICDSSYTGERCDRLTPLCDSYCRNGGTCLGRKKLPCTCPPGLLGSDCSPGGSSCGCLHGATCITTKHEEGLTQRCVCPAGFTGERCESRLADICLDFPCLHGGICYTSAGQPICKCPLGWGGLHCDQSSSCRGFCFNHGTCLLSSQNDAMPSCLCARGFTGPRCQDRVDQIGYSDHSTSSSDNLPNILGAILIPVVVTVSLVVLITMAVLIYRKRKRSRPFHHVRMQESGGGGGGNVEISNPIYLRGDCEDDAAEALNASFTLDPDKATNFSNPVYDSLYADSNGTGEEKKGLLQGEPQVDFFDGQNSTGPCNDHPLA</sequence>
<dbReference type="InterPro" id="IPR001881">
    <property type="entry name" value="EGF-like_Ca-bd_dom"/>
</dbReference>
<feature type="domain" description="EGF-like" evidence="19">
    <location>
        <begin position="4428"/>
        <end position="4465"/>
    </location>
</feature>
<comment type="subcellular location">
    <subcellularLocation>
        <location evidence="1">Cell membrane</location>
        <topology evidence="1">Single-pass type I membrane protein</topology>
    </subcellularLocation>
</comment>
<dbReference type="FunFam" id="2.120.10.30:FF:000035">
    <property type="entry name" value="Low-density lipoprotein receptor-related protein 2"/>
    <property type="match status" value="1"/>
</dbReference>
<feature type="disulfide bond" evidence="15">
    <location>
        <begin position="3004"/>
        <end position="3019"/>
    </location>
</feature>
<feature type="disulfide bond" evidence="15">
    <location>
        <begin position="2644"/>
        <end position="2656"/>
    </location>
</feature>